<dbReference type="AlphaFoldDB" id="A0A507BU14"/>
<feature type="region of interest" description="Disordered" evidence="9">
    <location>
        <begin position="580"/>
        <end position="617"/>
    </location>
</feature>
<evidence type="ECO:0000256" key="6">
    <source>
        <dbReference type="ARBA" id="ARBA00023212"/>
    </source>
</evidence>
<feature type="compositionally biased region" description="Low complexity" evidence="9">
    <location>
        <begin position="343"/>
        <end position="353"/>
    </location>
</feature>
<protein>
    <recommendedName>
        <fullName evidence="7">Katanin p80 WD40 repeat-containing subunit B1 homolog</fullName>
    </recommendedName>
</protein>
<name>A0A507BU14_9FUNG</name>
<gene>
    <name evidence="11" type="ORF">SmJEL517_g05499</name>
</gene>
<dbReference type="Pfam" id="PF25168">
    <property type="entry name" value="Beta-prop_WDR36-Utp21_2nd"/>
    <property type="match status" value="1"/>
</dbReference>
<dbReference type="GO" id="GO:0008352">
    <property type="term" value="C:katanin complex"/>
    <property type="evidence" value="ECO:0007669"/>
    <property type="project" value="InterPro"/>
</dbReference>
<dbReference type="SUPFAM" id="SSF50978">
    <property type="entry name" value="WD40 repeat-like"/>
    <property type="match status" value="1"/>
</dbReference>
<evidence type="ECO:0000256" key="5">
    <source>
        <dbReference type="ARBA" id="ARBA00022737"/>
    </source>
</evidence>
<sequence>MAAVAKINDIAAHIGSTLCLRIGPKSGRVMVTGGEDKKINLWAIGKTTPLLSLSGHSTDITAVTLDWPEEIVVAGASSGTIKLWDLQHAKVIRTLPGHKKACTSVEFHPFGEFFASGSADLTVKVWDIRRKGCIQTYQGHAAAVSVLKITPDGRWIASGSADGTVKIWDMTAGKLIHSFNETKSGIMSMAFSPAELVLATISSNGMSNCFDLQSFECISSCQSISSSNRVDDQQDEGRCIEFHPDGAALALATSHSLQIWSWEPPECHSNVPAQWGRVVDMKVLPDENKLVAASIDQNFVHLWGANLTKMSPFIEESEDIETRETDSKSHTTAALMDDRNSSPERSSSPLQSRVMEGRKPPDSLASYFDKASNKPTTSKESNIRSGRADATDPSIRQSRSNRAVDVADSKPSRNETAEPNMPTRSSRAVEDQRDIRESRSNRIDHIDFRDNWDSPTGRSTDIPSSDNFTDANSQSKSIDNTTSQRAPSPEYTDKRSTTTIPAQEYGRNYPSRDTRDERPIRPQQQQRETAVAPVGKRADESKSTAFTYPHLPETRKAARQDWQPQVHQPVYDLKNDEAGAVAGRGSSTSRSNTDSDNSRPNVIPASGERPLGLDISKFGQAPENDLPSLSSELSPSLTDHHASVVKALSTRLTALRAVRAAWTSSGLRGAMDACLAFQDFSVWVDFLKVLATKPKLLTLDSCSLFLPVLDELLFAVYEEYVVVACSTIRILARHFGSVIVETLESSKQYGSSGIDITREERIEKCRACHRGFLTVARTLNDLRRSTGSVGTAVRDAIRELETLSFSN</sequence>
<dbReference type="InterPro" id="IPR028021">
    <property type="entry name" value="Katanin_C-terminal"/>
</dbReference>
<dbReference type="Gene3D" id="2.130.10.10">
    <property type="entry name" value="YVTN repeat-like/Quinoprotein amine dehydrogenase"/>
    <property type="match status" value="3"/>
</dbReference>
<feature type="repeat" description="WD" evidence="8">
    <location>
        <begin position="10"/>
        <end position="52"/>
    </location>
</feature>
<feature type="compositionally biased region" description="Basic and acidic residues" evidence="9">
    <location>
        <begin position="427"/>
        <end position="452"/>
    </location>
</feature>
<feature type="compositionally biased region" description="Polar residues" evidence="9">
    <location>
        <begin position="453"/>
        <end position="486"/>
    </location>
</feature>
<dbReference type="PRINTS" id="PR00320">
    <property type="entry name" value="GPROTEINBRPT"/>
</dbReference>
<proteinExistence type="inferred from homology"/>
<evidence type="ECO:0000256" key="2">
    <source>
        <dbReference type="ARBA" id="ARBA00022490"/>
    </source>
</evidence>
<evidence type="ECO:0000313" key="12">
    <source>
        <dbReference type="Proteomes" id="UP000319731"/>
    </source>
</evidence>
<comment type="caution">
    <text evidence="11">The sequence shown here is derived from an EMBL/GenBank/DDBJ whole genome shotgun (WGS) entry which is preliminary data.</text>
</comment>
<dbReference type="Proteomes" id="UP000319731">
    <property type="component" value="Unassembled WGS sequence"/>
</dbReference>
<accession>A0A507BU14</accession>
<reference evidence="11 12" key="1">
    <citation type="journal article" date="2019" name="Sci. Rep.">
        <title>Comparative genomics of chytrid fungi reveal insights into the obligate biotrophic and pathogenic lifestyle of Synchytrium endobioticum.</title>
        <authorList>
            <person name="van de Vossenberg B.T.L.H."/>
            <person name="Warris S."/>
            <person name="Nguyen H.D.T."/>
            <person name="van Gent-Pelzer M.P.E."/>
            <person name="Joly D.L."/>
            <person name="van de Geest H.C."/>
            <person name="Bonants P.J.M."/>
            <person name="Smith D.S."/>
            <person name="Levesque C.A."/>
            <person name="van der Lee T.A.J."/>
        </authorList>
    </citation>
    <scope>NUCLEOTIDE SEQUENCE [LARGE SCALE GENOMIC DNA]</scope>
    <source>
        <strain evidence="11 12">JEL517</strain>
    </source>
</reference>
<dbReference type="GO" id="GO:0005737">
    <property type="term" value="C:cytoplasm"/>
    <property type="evidence" value="ECO:0007669"/>
    <property type="project" value="UniProtKB-UniRule"/>
</dbReference>
<evidence type="ECO:0000313" key="11">
    <source>
        <dbReference type="EMBL" id="TPX31072.1"/>
    </source>
</evidence>
<dbReference type="Pfam" id="PF13925">
    <property type="entry name" value="Katanin_con80"/>
    <property type="match status" value="1"/>
</dbReference>
<dbReference type="PROSITE" id="PS50082">
    <property type="entry name" value="WD_REPEATS_2"/>
    <property type="match status" value="4"/>
</dbReference>
<dbReference type="SMART" id="SM00320">
    <property type="entry name" value="WD40"/>
    <property type="match status" value="7"/>
</dbReference>
<feature type="compositionally biased region" description="Basic and acidic residues" evidence="9">
    <location>
        <begin position="320"/>
        <end position="329"/>
    </location>
</feature>
<comment type="subcellular location">
    <subcellularLocation>
        <location evidence="1 7">Cytoplasm</location>
        <location evidence="1 7">Cytoskeleton</location>
    </subcellularLocation>
</comment>
<dbReference type="STRING" id="1806994.A0A507BU14"/>
<dbReference type="InterPro" id="IPR019775">
    <property type="entry name" value="WD40_repeat_CS"/>
</dbReference>
<keyword evidence="2 7" id="KW-0963">Cytoplasm</keyword>
<evidence type="ECO:0000256" key="4">
    <source>
        <dbReference type="ARBA" id="ARBA00022701"/>
    </source>
</evidence>
<dbReference type="EMBL" id="QEAO01000051">
    <property type="protein sequence ID" value="TPX31072.1"/>
    <property type="molecule type" value="Genomic_DNA"/>
</dbReference>
<dbReference type="OrthoDB" id="538223at2759"/>
<feature type="domain" description="Katanin p80 subunit C-terminal" evidence="10">
    <location>
        <begin position="640"/>
        <end position="796"/>
    </location>
</feature>
<keyword evidence="3 8" id="KW-0853">WD repeat</keyword>
<dbReference type="RefSeq" id="XP_031022589.1">
    <property type="nucleotide sequence ID" value="XM_031171425.1"/>
</dbReference>
<feature type="compositionally biased region" description="Low complexity" evidence="9">
    <location>
        <begin position="583"/>
        <end position="595"/>
    </location>
</feature>
<feature type="compositionally biased region" description="Basic and acidic residues" evidence="9">
    <location>
        <begin position="405"/>
        <end position="416"/>
    </location>
</feature>
<dbReference type="PANTHER" id="PTHR19845">
    <property type="entry name" value="KATANIN P80 SUBUNIT"/>
    <property type="match status" value="1"/>
</dbReference>
<dbReference type="FunFam" id="2.130.10.10:FF:000462">
    <property type="entry name" value="Katanin p80 WD40 repeat-containing subunit B1"/>
    <property type="match status" value="1"/>
</dbReference>
<dbReference type="InterPro" id="IPR020472">
    <property type="entry name" value="WD40_PAC1"/>
</dbReference>
<evidence type="ECO:0000256" key="8">
    <source>
        <dbReference type="PROSITE-ProRule" id="PRU00221"/>
    </source>
</evidence>
<evidence type="ECO:0000256" key="1">
    <source>
        <dbReference type="ARBA" id="ARBA00004245"/>
    </source>
</evidence>
<dbReference type="PROSITE" id="PS50294">
    <property type="entry name" value="WD_REPEATS_REGION"/>
    <property type="match status" value="3"/>
</dbReference>
<keyword evidence="5" id="KW-0677">Repeat</keyword>
<dbReference type="PROSITE" id="PS00678">
    <property type="entry name" value="WD_REPEATS_1"/>
    <property type="match status" value="1"/>
</dbReference>
<comment type="function">
    <text evidence="7">May participate in a complex which severs microtubules in an ATP-dependent manner. Microtubule severing may promote rapid reorganization of cellular microtubule arrays.</text>
</comment>
<dbReference type="InterPro" id="IPR001680">
    <property type="entry name" value="WD40_rpt"/>
</dbReference>
<keyword evidence="12" id="KW-1185">Reference proteome</keyword>
<feature type="compositionally biased region" description="Polar residues" evidence="9">
    <location>
        <begin position="373"/>
        <end position="384"/>
    </location>
</feature>
<dbReference type="CDD" id="cd00200">
    <property type="entry name" value="WD40"/>
    <property type="match status" value="1"/>
</dbReference>
<keyword evidence="6 7" id="KW-0206">Cytoskeleton</keyword>
<feature type="repeat" description="WD" evidence="8">
    <location>
        <begin position="95"/>
        <end position="136"/>
    </location>
</feature>
<feature type="compositionally biased region" description="Basic and acidic residues" evidence="9">
    <location>
        <begin position="510"/>
        <end position="520"/>
    </location>
</feature>
<dbReference type="GO" id="GO:0008017">
    <property type="term" value="F:microtubule binding"/>
    <property type="evidence" value="ECO:0007669"/>
    <property type="project" value="UniProtKB-UniRule"/>
</dbReference>
<evidence type="ECO:0000256" key="7">
    <source>
        <dbReference type="HAMAP-Rule" id="MF_03022"/>
    </source>
</evidence>
<dbReference type="InterPro" id="IPR036322">
    <property type="entry name" value="WD40_repeat_dom_sf"/>
</dbReference>
<evidence type="ECO:0000256" key="3">
    <source>
        <dbReference type="ARBA" id="ARBA00022574"/>
    </source>
</evidence>
<organism evidence="11 12">
    <name type="scientific">Synchytrium microbalum</name>
    <dbReference type="NCBI Taxonomy" id="1806994"/>
    <lineage>
        <taxon>Eukaryota</taxon>
        <taxon>Fungi</taxon>
        <taxon>Fungi incertae sedis</taxon>
        <taxon>Chytridiomycota</taxon>
        <taxon>Chytridiomycota incertae sedis</taxon>
        <taxon>Chytridiomycetes</taxon>
        <taxon>Synchytriales</taxon>
        <taxon>Synchytriaceae</taxon>
        <taxon>Synchytrium</taxon>
    </lineage>
</organism>
<evidence type="ECO:0000259" key="10">
    <source>
        <dbReference type="Pfam" id="PF13925"/>
    </source>
</evidence>
<dbReference type="GO" id="GO:0005874">
    <property type="term" value="C:microtubule"/>
    <property type="evidence" value="ECO:0007669"/>
    <property type="project" value="UniProtKB-KW"/>
</dbReference>
<feature type="repeat" description="WD" evidence="8">
    <location>
        <begin position="53"/>
        <end position="94"/>
    </location>
</feature>
<evidence type="ECO:0000256" key="9">
    <source>
        <dbReference type="SAM" id="MobiDB-lite"/>
    </source>
</evidence>
<feature type="region of interest" description="Disordered" evidence="9">
    <location>
        <begin position="317"/>
        <end position="563"/>
    </location>
</feature>
<dbReference type="GO" id="GO:0051013">
    <property type="term" value="P:microtubule severing"/>
    <property type="evidence" value="ECO:0007669"/>
    <property type="project" value="UniProtKB-UniRule"/>
</dbReference>
<dbReference type="HAMAP" id="MF_03022">
    <property type="entry name" value="Katanin_p80_B1"/>
    <property type="match status" value="1"/>
</dbReference>
<dbReference type="InterPro" id="IPR026962">
    <property type="entry name" value="KTNB1"/>
</dbReference>
<feature type="repeat" description="WD" evidence="8">
    <location>
        <begin position="137"/>
        <end position="178"/>
    </location>
</feature>
<comment type="similarity">
    <text evidence="7">Belongs to the WD repeat KATNB1 family.</text>
</comment>
<dbReference type="InterPro" id="IPR015943">
    <property type="entry name" value="WD40/YVTN_repeat-like_dom_sf"/>
</dbReference>
<dbReference type="PANTHER" id="PTHR19845:SF0">
    <property type="entry name" value="KATANIN P80 WD40 REPEAT-CONTAINING SUBUNIT B1"/>
    <property type="match status" value="1"/>
</dbReference>
<dbReference type="GO" id="GO:0007019">
    <property type="term" value="P:microtubule depolymerization"/>
    <property type="evidence" value="ECO:0007669"/>
    <property type="project" value="TreeGrafter"/>
</dbReference>
<dbReference type="GeneID" id="42006722"/>
<keyword evidence="4 7" id="KW-0493">Microtubule</keyword>